<dbReference type="AlphaFoldDB" id="A0A075GG42"/>
<dbReference type="PANTHER" id="PTHR22572">
    <property type="entry name" value="SUGAR-1-PHOSPHATE GUANYL TRANSFERASE"/>
    <property type="match status" value="1"/>
</dbReference>
<dbReference type="GO" id="GO:0004475">
    <property type="term" value="F:mannose-1-phosphate guanylyltransferase (GTP) activity"/>
    <property type="evidence" value="ECO:0007669"/>
    <property type="project" value="UniProtKB-EC"/>
</dbReference>
<keyword evidence="3" id="KW-0396">Initiation factor</keyword>
<sequence length="335" mass="35990">MQVIVLAGGFGTRLRPWTNHVAKPLLPMLDKTLLERVVEALPETLVDEVILAAGYKIDEMREHFSTVELPYKVTIVEETEPLGTGGAIANCRNHLRDETFCVMNGDLLSSVPVEEMLKFHNSQGGLATISLWEVEDPTRFGVCDIREDGKIYQFQEKPALEDAVSNMINAGCYILEPEIFERMPDGAHSMERDVYTEIASEGVLNGFGFEGHFVDAGTPPSWLEGVQVCLNGQRWSSGGRGGFGDTSWLGDGVFDGAGPLSSAIGHGSTISPGSDVVRSALMSDVFIGDNSSIVECLIGEGAKIGAGVKLEGVVVDYGAEIPEGYSQVGGTFPES</sequence>
<feature type="domain" description="Nucleotidyl transferase" evidence="1">
    <location>
        <begin position="3"/>
        <end position="225"/>
    </location>
</feature>
<evidence type="ECO:0000313" key="3">
    <source>
        <dbReference type="EMBL" id="AIF00623.1"/>
    </source>
</evidence>
<dbReference type="InterPro" id="IPR056818">
    <property type="entry name" value="GlmU/GlgC-like_hexapep"/>
</dbReference>
<keyword evidence="3" id="KW-0548">Nucleotidyltransferase</keyword>
<dbReference type="InterPro" id="IPR029044">
    <property type="entry name" value="Nucleotide-diphossugar_trans"/>
</dbReference>
<keyword evidence="3" id="KW-0808">Transferase</keyword>
<organism evidence="3">
    <name type="scientific">uncultured marine group II/III euryarchaeote KM3_136_C10</name>
    <dbReference type="NCBI Taxonomy" id="1457867"/>
    <lineage>
        <taxon>Archaea</taxon>
        <taxon>Methanobacteriati</taxon>
        <taxon>Methanobacteriota</taxon>
        <taxon>environmental samples</taxon>
    </lineage>
</organism>
<dbReference type="CDD" id="cd04181">
    <property type="entry name" value="NTP_transferase"/>
    <property type="match status" value="1"/>
</dbReference>
<reference evidence="3" key="1">
    <citation type="journal article" date="2014" name="Genome Biol. Evol.">
        <title>Pangenome evidence for extensive interdomain horizontal transfer affecting lineage core and shell genes in uncultured planktonic thaumarchaeota and euryarchaeota.</title>
        <authorList>
            <person name="Deschamps P."/>
            <person name="Zivanovic Y."/>
            <person name="Moreira D."/>
            <person name="Rodriguez-Valera F."/>
            <person name="Lopez-Garcia P."/>
        </authorList>
    </citation>
    <scope>NUCLEOTIDE SEQUENCE</scope>
</reference>
<protein>
    <submittedName>
        <fullName evidence="3">Translation initiation factor eIF2B subunit (GMPP)</fullName>
        <ecNumber evidence="3">2.7.7.13</ecNumber>
    </submittedName>
</protein>
<dbReference type="Pfam" id="PF00483">
    <property type="entry name" value="NTP_transferase"/>
    <property type="match status" value="1"/>
</dbReference>
<gene>
    <name evidence="3" type="primary">GMPP</name>
</gene>
<accession>A0A075GG42</accession>
<dbReference type="GO" id="GO:0003743">
    <property type="term" value="F:translation initiation factor activity"/>
    <property type="evidence" value="ECO:0007669"/>
    <property type="project" value="UniProtKB-KW"/>
</dbReference>
<keyword evidence="3" id="KW-0648">Protein biosynthesis</keyword>
<dbReference type="EMBL" id="KF900597">
    <property type="protein sequence ID" value="AIF00623.1"/>
    <property type="molecule type" value="Genomic_DNA"/>
</dbReference>
<dbReference type="InterPro" id="IPR050486">
    <property type="entry name" value="Mannose-1P_guanyltransferase"/>
</dbReference>
<dbReference type="Pfam" id="PF24894">
    <property type="entry name" value="Hexapep_GlmU"/>
    <property type="match status" value="1"/>
</dbReference>
<evidence type="ECO:0000259" key="2">
    <source>
        <dbReference type="Pfam" id="PF24894"/>
    </source>
</evidence>
<name>A0A075GG42_9EURY</name>
<dbReference type="InterPro" id="IPR005835">
    <property type="entry name" value="NTP_transferase_dom"/>
</dbReference>
<feature type="domain" description="Glucose-1-phosphate adenylyltransferase/Bifunctional protein GlmU-like C-terminal hexapeptide" evidence="2">
    <location>
        <begin position="261"/>
        <end position="325"/>
    </location>
</feature>
<proteinExistence type="predicted"/>
<evidence type="ECO:0000259" key="1">
    <source>
        <dbReference type="Pfam" id="PF00483"/>
    </source>
</evidence>
<dbReference type="EC" id="2.7.7.13" evidence="3"/>
<dbReference type="Gene3D" id="3.90.550.10">
    <property type="entry name" value="Spore Coat Polysaccharide Biosynthesis Protein SpsA, Chain A"/>
    <property type="match status" value="1"/>
</dbReference>
<dbReference type="SUPFAM" id="SSF53448">
    <property type="entry name" value="Nucleotide-diphospho-sugar transferases"/>
    <property type="match status" value="1"/>
</dbReference>
<dbReference type="Gene3D" id="2.160.10.10">
    <property type="entry name" value="Hexapeptide repeat proteins"/>
    <property type="match status" value="1"/>
</dbReference>